<dbReference type="AlphaFoldDB" id="E1Z6K2"/>
<protein>
    <submittedName>
        <fullName evidence="2">Expressed protein</fullName>
    </submittedName>
</protein>
<dbReference type="Proteomes" id="UP000008141">
    <property type="component" value="Unassembled WGS sequence"/>
</dbReference>
<dbReference type="Pfam" id="PF14295">
    <property type="entry name" value="PAN_4"/>
    <property type="match status" value="1"/>
</dbReference>
<dbReference type="EMBL" id="GL433837">
    <property type="protein sequence ID" value="EFN58946.1"/>
    <property type="molecule type" value="Genomic_DNA"/>
</dbReference>
<gene>
    <name evidence="2" type="ORF">CHLNCDRAFT_140941</name>
</gene>
<dbReference type="RefSeq" id="XP_005851048.1">
    <property type="nucleotide sequence ID" value="XM_005850986.1"/>
</dbReference>
<evidence type="ECO:0000313" key="3">
    <source>
        <dbReference type="Proteomes" id="UP000008141"/>
    </source>
</evidence>
<sequence length="186" mass="19368">MHAVAWFLGGKATTCGPTEEGVTLDGGTAAGFPFAAASLESCCATCRASPECGAFSFVGFKNFPSGICNMRKDGWVRVPDPFERPDNLLPTYSVVLSSTQPSTVVDFAARQGDDLMLRCGSGTIQQVTGADYGTFSVEDCWASGVTKLNSTCAGKGLTTCGPIPCSAATFGEPCAEGGKHCYVQFE</sequence>
<dbReference type="KEGG" id="cvr:CHLNCDRAFT_140941"/>
<reference evidence="2 3" key="1">
    <citation type="journal article" date="2010" name="Plant Cell">
        <title>The Chlorella variabilis NC64A genome reveals adaptation to photosymbiosis, coevolution with viruses, and cryptic sex.</title>
        <authorList>
            <person name="Blanc G."/>
            <person name="Duncan G."/>
            <person name="Agarkova I."/>
            <person name="Borodovsky M."/>
            <person name="Gurnon J."/>
            <person name="Kuo A."/>
            <person name="Lindquist E."/>
            <person name="Lucas S."/>
            <person name="Pangilinan J."/>
            <person name="Polle J."/>
            <person name="Salamov A."/>
            <person name="Terry A."/>
            <person name="Yamada T."/>
            <person name="Dunigan D.D."/>
            <person name="Grigoriev I.V."/>
            <person name="Claverie J.M."/>
            <person name="Van Etten J.L."/>
        </authorList>
    </citation>
    <scope>NUCLEOTIDE SEQUENCE [LARGE SCALE GENOMIC DNA]</scope>
    <source>
        <strain evidence="2 3">NC64A</strain>
    </source>
</reference>
<evidence type="ECO:0000259" key="1">
    <source>
        <dbReference type="Pfam" id="PF14295"/>
    </source>
</evidence>
<name>E1Z6K2_CHLVA</name>
<accession>E1Z6K2</accession>
<keyword evidence="3" id="KW-1185">Reference proteome</keyword>
<evidence type="ECO:0000313" key="2">
    <source>
        <dbReference type="EMBL" id="EFN58946.1"/>
    </source>
</evidence>
<dbReference type="InterPro" id="IPR003609">
    <property type="entry name" value="Pan_app"/>
</dbReference>
<dbReference type="InParanoid" id="E1Z6K2"/>
<feature type="domain" description="Apple" evidence="1">
    <location>
        <begin position="24"/>
        <end position="60"/>
    </location>
</feature>
<proteinExistence type="predicted"/>
<dbReference type="GeneID" id="17358012"/>
<organism evidence="3">
    <name type="scientific">Chlorella variabilis</name>
    <name type="common">Green alga</name>
    <dbReference type="NCBI Taxonomy" id="554065"/>
    <lineage>
        <taxon>Eukaryota</taxon>
        <taxon>Viridiplantae</taxon>
        <taxon>Chlorophyta</taxon>
        <taxon>core chlorophytes</taxon>
        <taxon>Trebouxiophyceae</taxon>
        <taxon>Chlorellales</taxon>
        <taxon>Chlorellaceae</taxon>
        <taxon>Chlorella clade</taxon>
        <taxon>Chlorella</taxon>
    </lineage>
</organism>
<dbReference type="Gene3D" id="3.50.4.10">
    <property type="entry name" value="Hepatocyte Growth Factor"/>
    <property type="match status" value="1"/>
</dbReference>